<name>A0AAE0W487_9BIVA</name>
<reference evidence="1" key="3">
    <citation type="submission" date="2023-05" db="EMBL/GenBank/DDBJ databases">
        <authorList>
            <person name="Smith C.H."/>
        </authorList>
    </citation>
    <scope>NUCLEOTIDE SEQUENCE</scope>
    <source>
        <strain evidence="1">CHS0354</strain>
        <tissue evidence="1">Mantle</tissue>
    </source>
</reference>
<dbReference type="AlphaFoldDB" id="A0AAE0W487"/>
<protein>
    <submittedName>
        <fullName evidence="1">Uncharacterized protein</fullName>
    </submittedName>
</protein>
<dbReference type="Gene3D" id="3.30.160.60">
    <property type="entry name" value="Classic Zinc Finger"/>
    <property type="match status" value="1"/>
</dbReference>
<organism evidence="1 2">
    <name type="scientific">Potamilus streckersoni</name>
    <dbReference type="NCBI Taxonomy" id="2493646"/>
    <lineage>
        <taxon>Eukaryota</taxon>
        <taxon>Metazoa</taxon>
        <taxon>Spiralia</taxon>
        <taxon>Lophotrochozoa</taxon>
        <taxon>Mollusca</taxon>
        <taxon>Bivalvia</taxon>
        <taxon>Autobranchia</taxon>
        <taxon>Heteroconchia</taxon>
        <taxon>Palaeoheterodonta</taxon>
        <taxon>Unionida</taxon>
        <taxon>Unionoidea</taxon>
        <taxon>Unionidae</taxon>
        <taxon>Ambleminae</taxon>
        <taxon>Lampsilini</taxon>
        <taxon>Potamilus</taxon>
    </lineage>
</organism>
<reference evidence="1" key="2">
    <citation type="journal article" date="2021" name="Genome Biol. Evol.">
        <title>Developing a high-quality reference genome for a parasitic bivalve with doubly uniparental inheritance (Bivalvia: Unionida).</title>
        <authorList>
            <person name="Smith C.H."/>
        </authorList>
    </citation>
    <scope>NUCLEOTIDE SEQUENCE</scope>
    <source>
        <strain evidence="1">CHS0354</strain>
        <tissue evidence="1">Mantle</tissue>
    </source>
</reference>
<dbReference type="Gene3D" id="2.120.10.30">
    <property type="entry name" value="TolB, C-terminal domain"/>
    <property type="match status" value="1"/>
</dbReference>
<dbReference type="SUPFAM" id="SSF63829">
    <property type="entry name" value="Calcium-dependent phosphotriesterase"/>
    <property type="match status" value="1"/>
</dbReference>
<keyword evidence="2" id="KW-1185">Reference proteome</keyword>
<dbReference type="InterPro" id="IPR011042">
    <property type="entry name" value="6-blade_b-propeller_TolB-like"/>
</dbReference>
<evidence type="ECO:0000313" key="1">
    <source>
        <dbReference type="EMBL" id="KAK3599912.1"/>
    </source>
</evidence>
<reference evidence="1" key="1">
    <citation type="journal article" date="2021" name="Genome Biol. Evol.">
        <title>A High-Quality Reference Genome for a Parasitic Bivalve with Doubly Uniparental Inheritance (Bivalvia: Unionida).</title>
        <authorList>
            <person name="Smith C.H."/>
        </authorList>
    </citation>
    <scope>NUCLEOTIDE SEQUENCE</scope>
    <source>
        <strain evidence="1">CHS0354</strain>
    </source>
</reference>
<gene>
    <name evidence="1" type="ORF">CHS0354_022497</name>
</gene>
<dbReference type="EMBL" id="JAEAOA010001358">
    <property type="protein sequence ID" value="KAK3599912.1"/>
    <property type="molecule type" value="Genomic_DNA"/>
</dbReference>
<sequence>MRSAPQKKLKLTKDHELASLKTVNNKRPDKLTFFEHESKVADCYCFTFEEFVCPSWDYEEHNQHKTEPFDVAANIKRNLLIKTWQTSEIFISTERNLNIISERKSHIEKSEKEAKDRLHRRAVKMKGDIEAAVKKLEAGITTICERNVWIAKTGTDGLIMFNEQGSKQKKVMEDFEIESMAMGQDGTLFVSLSKEKFIYKITENYEARQLCSLSSRPGDLAAFENGNIAVCCNEPPKLVIIDQTGRIVRQYAPRASTFKTLHCVAVCKFTDVLAVCEQDMNIFTETKQLDADIKETIEFSTAKTTQGFPVGMNTKVSTQSFLNPFCTLLPTSSKSSVDAPKGSKVKPMQEISFGLYSKAPLQPASSSLTFLSAANSKSAMDAHEAIPTQAISSGTPTNASIQPGPNPFGIFSAASTNTTVDKTRFPEIKTTQTTQESFFKSFTNVSFQPVSRPIVTASRSNSSVAKT</sequence>
<proteinExistence type="predicted"/>
<dbReference type="SUPFAM" id="SSF57845">
    <property type="entry name" value="B-box zinc-binding domain"/>
    <property type="match status" value="1"/>
</dbReference>
<evidence type="ECO:0000313" key="2">
    <source>
        <dbReference type="Proteomes" id="UP001195483"/>
    </source>
</evidence>
<comment type="caution">
    <text evidence="1">The sequence shown here is derived from an EMBL/GenBank/DDBJ whole genome shotgun (WGS) entry which is preliminary data.</text>
</comment>
<dbReference type="Proteomes" id="UP001195483">
    <property type="component" value="Unassembled WGS sequence"/>
</dbReference>
<accession>A0AAE0W487</accession>